<keyword evidence="4 7" id="KW-0479">Metal-binding</keyword>
<comment type="similarity">
    <text evidence="1 7">Belongs to the succinate/malate CoA ligase beta subunit family.</text>
</comment>
<dbReference type="GO" id="GO:0004775">
    <property type="term" value="F:succinate-CoA ligase (ADP-forming) activity"/>
    <property type="evidence" value="ECO:0007669"/>
    <property type="project" value="UniProtKB-UniRule"/>
</dbReference>
<dbReference type="PIRSF" id="PIRSF001554">
    <property type="entry name" value="SucCS_beta"/>
    <property type="match status" value="1"/>
</dbReference>
<evidence type="ECO:0000313" key="11">
    <source>
        <dbReference type="Proteomes" id="UP000094056"/>
    </source>
</evidence>
<organism evidence="10 11">
    <name type="scientific">Candidatus Scalindua rubra</name>
    <dbReference type="NCBI Taxonomy" id="1872076"/>
    <lineage>
        <taxon>Bacteria</taxon>
        <taxon>Pseudomonadati</taxon>
        <taxon>Planctomycetota</taxon>
        <taxon>Candidatus Brocadiia</taxon>
        <taxon>Candidatus Brocadiales</taxon>
        <taxon>Candidatus Scalinduaceae</taxon>
        <taxon>Candidatus Scalindua</taxon>
    </lineage>
</organism>
<dbReference type="GO" id="GO:0006104">
    <property type="term" value="P:succinyl-CoA metabolic process"/>
    <property type="evidence" value="ECO:0007669"/>
    <property type="project" value="TreeGrafter"/>
</dbReference>
<comment type="cofactor">
    <cofactor evidence="7">
        <name>Mg(2+)</name>
        <dbReference type="ChEBI" id="CHEBI:18420"/>
    </cofactor>
    <text evidence="7">Binds 1 Mg(2+) ion per subunit.</text>
</comment>
<dbReference type="InterPro" id="IPR016102">
    <property type="entry name" value="Succinyl-CoA_synth-like"/>
</dbReference>
<keyword evidence="2 7" id="KW-0816">Tricarboxylic acid cycle</keyword>
<comment type="subunit">
    <text evidence="7">Heterotetramer of two alpha and two beta subunits.</text>
</comment>
<feature type="binding site" evidence="7">
    <location>
        <position position="212"/>
    </location>
    <ligand>
        <name>Mg(2+)</name>
        <dbReference type="ChEBI" id="CHEBI:18420"/>
    </ligand>
</feature>
<dbReference type="InterPro" id="IPR005809">
    <property type="entry name" value="Succ_CoA_ligase-like_bsu"/>
</dbReference>
<evidence type="ECO:0000256" key="5">
    <source>
        <dbReference type="ARBA" id="ARBA00022741"/>
    </source>
</evidence>
<dbReference type="InterPro" id="IPR013815">
    <property type="entry name" value="ATP_grasp_subdomain_1"/>
</dbReference>
<comment type="function">
    <text evidence="7">Succinyl-CoA synthetase functions in the citric acid cycle (TCA), coupling the hydrolysis of succinyl-CoA to the synthesis of either ATP or GTP and thus represents the only step of substrate-level phosphorylation in the TCA. The beta subunit provides nucleotide specificity of the enzyme and binds the substrate succinate, while the binding sites for coenzyme A and phosphate are found in the alpha subunit.</text>
</comment>
<gene>
    <name evidence="7" type="primary">sucC</name>
    <name evidence="10" type="ORF">SCARUB_04149</name>
</gene>
<feature type="binding site" evidence="7">
    <location>
        <position position="46"/>
    </location>
    <ligand>
        <name>ATP</name>
        <dbReference type="ChEBI" id="CHEBI:30616"/>
    </ligand>
</feature>
<dbReference type="Proteomes" id="UP000094056">
    <property type="component" value="Unassembled WGS sequence"/>
</dbReference>
<dbReference type="PROSITE" id="PS01217">
    <property type="entry name" value="SUCCINYL_COA_LIG_3"/>
    <property type="match status" value="1"/>
</dbReference>
<dbReference type="SUPFAM" id="SSF56059">
    <property type="entry name" value="Glutathione synthetase ATP-binding domain-like"/>
    <property type="match status" value="1"/>
</dbReference>
<dbReference type="PATRIC" id="fig|1872076.5.peg.4955"/>
<evidence type="ECO:0000256" key="7">
    <source>
        <dbReference type="HAMAP-Rule" id="MF_00558"/>
    </source>
</evidence>
<dbReference type="HAMAP" id="MF_00558">
    <property type="entry name" value="Succ_CoA_beta"/>
    <property type="match status" value="1"/>
</dbReference>
<dbReference type="Gene3D" id="3.30.1490.20">
    <property type="entry name" value="ATP-grasp fold, A domain"/>
    <property type="match status" value="1"/>
</dbReference>
<keyword evidence="3 7" id="KW-0436">Ligase</keyword>
<dbReference type="Gene3D" id="3.30.470.20">
    <property type="entry name" value="ATP-grasp fold, B domain"/>
    <property type="match status" value="1"/>
</dbReference>
<evidence type="ECO:0000313" key="10">
    <source>
        <dbReference type="EMBL" id="ODS30735.1"/>
    </source>
</evidence>
<dbReference type="EMBL" id="MAYW01000182">
    <property type="protein sequence ID" value="ODS30735.1"/>
    <property type="molecule type" value="Genomic_DNA"/>
</dbReference>
<dbReference type="NCBIfam" id="NF001913">
    <property type="entry name" value="PRK00696.1"/>
    <property type="match status" value="1"/>
</dbReference>
<dbReference type="SUPFAM" id="SSF52210">
    <property type="entry name" value="Succinyl-CoA synthetase domains"/>
    <property type="match status" value="1"/>
</dbReference>
<dbReference type="InterPro" id="IPR017866">
    <property type="entry name" value="Succ-CoA_synthase_bsu_CS"/>
</dbReference>
<feature type="binding site" evidence="7">
    <location>
        <position position="102"/>
    </location>
    <ligand>
        <name>ATP</name>
        <dbReference type="ChEBI" id="CHEBI:30616"/>
    </ligand>
</feature>
<feature type="binding site" evidence="7">
    <location>
        <begin position="53"/>
        <end position="55"/>
    </location>
    <ligand>
        <name>ATP</name>
        <dbReference type="ChEBI" id="CHEBI:30616"/>
    </ligand>
</feature>
<feature type="binding site" evidence="7">
    <location>
        <position position="198"/>
    </location>
    <ligand>
        <name>Mg(2+)</name>
        <dbReference type="ChEBI" id="CHEBI:18420"/>
    </ligand>
</feature>
<dbReference type="InterPro" id="IPR011761">
    <property type="entry name" value="ATP-grasp"/>
</dbReference>
<dbReference type="FunFam" id="3.30.1490.20:FF:000002">
    <property type="entry name" value="Succinate--CoA ligase [ADP-forming] subunit beta"/>
    <property type="match status" value="1"/>
</dbReference>
<evidence type="ECO:0000256" key="6">
    <source>
        <dbReference type="ARBA" id="ARBA00022842"/>
    </source>
</evidence>
<dbReference type="FunFam" id="3.40.50.261:FF:000001">
    <property type="entry name" value="Succinate--CoA ligase [ADP-forming] subunit beta"/>
    <property type="match status" value="1"/>
</dbReference>
<dbReference type="GO" id="GO:0042709">
    <property type="term" value="C:succinate-CoA ligase complex"/>
    <property type="evidence" value="ECO:0007669"/>
    <property type="project" value="TreeGrafter"/>
</dbReference>
<evidence type="ECO:0000259" key="9">
    <source>
        <dbReference type="PROSITE" id="PS50975"/>
    </source>
</evidence>
<comment type="pathway">
    <text evidence="7">Carbohydrate metabolism; tricarboxylic acid cycle; succinate from succinyl-CoA (ligase route): step 1/1.</text>
</comment>
<dbReference type="GO" id="GO:0004776">
    <property type="term" value="F:succinate-CoA ligase (GDP-forming) activity"/>
    <property type="evidence" value="ECO:0007669"/>
    <property type="project" value="RHEA"/>
</dbReference>
<feature type="binding site" evidence="7">
    <location>
        <begin position="320"/>
        <end position="322"/>
    </location>
    <ligand>
        <name>substrate</name>
        <note>ligand shared with subunit alpha</note>
    </ligand>
</feature>
<proteinExistence type="inferred from homology"/>
<keyword evidence="6 7" id="KW-0460">Magnesium</keyword>
<dbReference type="FunFam" id="3.30.470.20:FF:000002">
    <property type="entry name" value="Succinate--CoA ligase [ADP-forming] subunit beta"/>
    <property type="match status" value="1"/>
</dbReference>
<evidence type="ECO:0000256" key="8">
    <source>
        <dbReference type="PROSITE-ProRule" id="PRU00409"/>
    </source>
</evidence>
<dbReference type="Pfam" id="PF00549">
    <property type="entry name" value="Ligase_CoA"/>
    <property type="match status" value="1"/>
</dbReference>
<dbReference type="PANTHER" id="PTHR11815:SF10">
    <property type="entry name" value="SUCCINATE--COA LIGASE [GDP-FORMING] SUBUNIT BETA, MITOCHONDRIAL"/>
    <property type="match status" value="1"/>
</dbReference>
<dbReference type="InterPro" id="IPR005811">
    <property type="entry name" value="SUCC_ACL_C"/>
</dbReference>
<feature type="binding site" evidence="7">
    <location>
        <position position="107"/>
    </location>
    <ligand>
        <name>ATP</name>
        <dbReference type="ChEBI" id="CHEBI:30616"/>
    </ligand>
</feature>
<evidence type="ECO:0000256" key="1">
    <source>
        <dbReference type="ARBA" id="ARBA00009182"/>
    </source>
</evidence>
<dbReference type="GO" id="GO:0000287">
    <property type="term" value="F:magnesium ion binding"/>
    <property type="evidence" value="ECO:0007669"/>
    <property type="project" value="UniProtKB-UniRule"/>
</dbReference>
<feature type="domain" description="ATP-grasp" evidence="9">
    <location>
        <begin position="9"/>
        <end position="245"/>
    </location>
</feature>
<comment type="catalytic activity">
    <reaction evidence="7">
        <text>GTP + succinate + CoA = succinyl-CoA + GDP + phosphate</text>
        <dbReference type="Rhea" id="RHEA:22120"/>
        <dbReference type="ChEBI" id="CHEBI:30031"/>
        <dbReference type="ChEBI" id="CHEBI:37565"/>
        <dbReference type="ChEBI" id="CHEBI:43474"/>
        <dbReference type="ChEBI" id="CHEBI:57287"/>
        <dbReference type="ChEBI" id="CHEBI:57292"/>
        <dbReference type="ChEBI" id="CHEBI:58189"/>
    </reaction>
</comment>
<sequence>MKLYEYQAKEILRKYNIDVPNGEIASNTKTAVQAYSRLGANRCIIKAQVHAGGRGKGGGIKIGKTLAEVKRYTSDIIGSFLTTAQTGKKGIKVNNVLIEEAVDIEKELYLAISIDRSISKPVIISSTEGGMEIEEVSSKTPHKIFKEQINPVFIHDFQARQIAHKLNLTGPLLSKASNLVSNLFKAFIENDCSLLEINPLVLTSNKKIFALDVKMDIDDNALFRHKELLKMRDLSEVDIAEKKAAESGLSYIGLEGNIGCLVNGAGLAMATMDIIKFHGGEPANFLDVGGDAPVDKVKTAFELIFTDPKVKGVLVNIFGGIMKCDVIAEGVIQAIKKVGINVPLVVRLEGTNVKAARVILDDSKLNIIFADSMKDAAEKIVKAAANNNK</sequence>
<feature type="binding site" evidence="7">
    <location>
        <position position="263"/>
    </location>
    <ligand>
        <name>substrate</name>
        <note>ligand shared with subunit alpha</note>
    </ligand>
</feature>
<dbReference type="PANTHER" id="PTHR11815">
    <property type="entry name" value="SUCCINYL-COA SYNTHETASE BETA CHAIN"/>
    <property type="match status" value="1"/>
</dbReference>
<keyword evidence="7 8" id="KW-0067">ATP-binding</keyword>
<comment type="caution">
    <text evidence="10">The sequence shown here is derived from an EMBL/GenBank/DDBJ whole genome shotgun (WGS) entry which is preliminary data.</text>
</comment>
<dbReference type="Pfam" id="PF08442">
    <property type="entry name" value="ATP-grasp_2"/>
    <property type="match status" value="1"/>
</dbReference>
<reference evidence="10 11" key="1">
    <citation type="submission" date="2016-07" db="EMBL/GenBank/DDBJ databases">
        <title>Draft genome of Scalindua rubra, obtained from a brine-seawater interface in the Red Sea, sheds light on salt adaptation in anammox bacteria.</title>
        <authorList>
            <person name="Speth D.R."/>
            <person name="Lagkouvardos I."/>
            <person name="Wang Y."/>
            <person name="Qian P.-Y."/>
            <person name="Dutilh B.E."/>
            <person name="Jetten M.S."/>
        </authorList>
    </citation>
    <scope>NUCLEOTIDE SEQUENCE [LARGE SCALE GENOMIC DNA]</scope>
    <source>
        <strain evidence="10">BSI-1</strain>
    </source>
</reference>
<evidence type="ECO:0000256" key="4">
    <source>
        <dbReference type="ARBA" id="ARBA00022723"/>
    </source>
</evidence>
<dbReference type="EC" id="6.2.1.5" evidence="7"/>
<comment type="catalytic activity">
    <reaction evidence="7">
        <text>succinate + ATP + CoA = succinyl-CoA + ADP + phosphate</text>
        <dbReference type="Rhea" id="RHEA:17661"/>
        <dbReference type="ChEBI" id="CHEBI:30031"/>
        <dbReference type="ChEBI" id="CHEBI:30616"/>
        <dbReference type="ChEBI" id="CHEBI:43474"/>
        <dbReference type="ChEBI" id="CHEBI:57287"/>
        <dbReference type="ChEBI" id="CHEBI:57292"/>
        <dbReference type="ChEBI" id="CHEBI:456216"/>
        <dbReference type="EC" id="6.2.1.5"/>
    </reaction>
</comment>
<dbReference type="AlphaFoldDB" id="A0A1E3X538"/>
<dbReference type="InterPro" id="IPR013650">
    <property type="entry name" value="ATP-grasp_succ-CoA_synth-type"/>
</dbReference>
<protein>
    <recommendedName>
        <fullName evidence="7">Succinate--CoA ligase [ADP-forming] subunit beta</fullName>
        <ecNumber evidence="7">6.2.1.5</ecNumber>
    </recommendedName>
    <alternativeName>
        <fullName evidence="7">Succinyl-CoA synthetase subunit beta</fullName>
        <shortName evidence="7">SCS-beta</shortName>
    </alternativeName>
</protein>
<dbReference type="GO" id="GO:0006099">
    <property type="term" value="P:tricarboxylic acid cycle"/>
    <property type="evidence" value="ECO:0007669"/>
    <property type="project" value="UniProtKB-UniRule"/>
</dbReference>
<dbReference type="Gene3D" id="3.40.50.261">
    <property type="entry name" value="Succinyl-CoA synthetase domains"/>
    <property type="match status" value="1"/>
</dbReference>
<dbReference type="NCBIfam" id="TIGR01016">
    <property type="entry name" value="sucCoAbeta"/>
    <property type="match status" value="1"/>
</dbReference>
<accession>A0A1E3X538</accession>
<dbReference type="GO" id="GO:0005524">
    <property type="term" value="F:ATP binding"/>
    <property type="evidence" value="ECO:0007669"/>
    <property type="project" value="UniProtKB-UniRule"/>
</dbReference>
<keyword evidence="5 7" id="KW-0547">Nucleotide-binding</keyword>
<evidence type="ECO:0000256" key="2">
    <source>
        <dbReference type="ARBA" id="ARBA00022532"/>
    </source>
</evidence>
<feature type="binding site" evidence="7">
    <location>
        <position position="99"/>
    </location>
    <ligand>
        <name>ATP</name>
        <dbReference type="ChEBI" id="CHEBI:30616"/>
    </ligand>
</feature>
<name>A0A1E3X538_9BACT</name>
<evidence type="ECO:0000256" key="3">
    <source>
        <dbReference type="ARBA" id="ARBA00022598"/>
    </source>
</evidence>
<dbReference type="UniPathway" id="UPA00223">
    <property type="reaction ID" value="UER00999"/>
</dbReference>
<dbReference type="PROSITE" id="PS50975">
    <property type="entry name" value="ATP_GRASP"/>
    <property type="match status" value="1"/>
</dbReference>
<dbReference type="GO" id="GO:0005829">
    <property type="term" value="C:cytosol"/>
    <property type="evidence" value="ECO:0007669"/>
    <property type="project" value="TreeGrafter"/>
</dbReference>